<feature type="domain" description="Amidohydrolase-related" evidence="1">
    <location>
        <begin position="2"/>
        <end position="291"/>
    </location>
</feature>
<dbReference type="OrthoDB" id="9797498at2"/>
<dbReference type="AlphaFoldDB" id="A6TUX1"/>
<organism evidence="2 3">
    <name type="scientific">Alkaliphilus metalliredigens (strain QYMF)</name>
    <dbReference type="NCBI Taxonomy" id="293826"/>
    <lineage>
        <taxon>Bacteria</taxon>
        <taxon>Bacillati</taxon>
        <taxon>Bacillota</taxon>
        <taxon>Clostridia</taxon>
        <taxon>Peptostreptococcales</taxon>
        <taxon>Natronincolaceae</taxon>
        <taxon>Alkaliphilus</taxon>
    </lineage>
</organism>
<dbReference type="EMBL" id="CP000724">
    <property type="protein sequence ID" value="ABR49989.1"/>
    <property type="molecule type" value="Genomic_DNA"/>
</dbReference>
<dbReference type="SUPFAM" id="SSF51556">
    <property type="entry name" value="Metallo-dependent hydrolases"/>
    <property type="match status" value="1"/>
</dbReference>
<protein>
    <submittedName>
        <fullName evidence="2">Amidohydrolase</fullName>
    </submittedName>
</protein>
<proteinExistence type="predicted"/>
<dbReference type="eggNOG" id="COG1228">
    <property type="taxonomic scope" value="Bacteria"/>
</dbReference>
<name>A6TUX1_ALKMQ</name>
<keyword evidence="2" id="KW-0378">Hydrolase</keyword>
<keyword evidence="3" id="KW-1185">Reference proteome</keyword>
<dbReference type="Proteomes" id="UP000001572">
    <property type="component" value="Chromosome"/>
</dbReference>
<dbReference type="GO" id="GO:0016787">
    <property type="term" value="F:hydrolase activity"/>
    <property type="evidence" value="ECO:0007669"/>
    <property type="project" value="UniProtKB-KW"/>
</dbReference>
<evidence type="ECO:0000313" key="2">
    <source>
        <dbReference type="EMBL" id="ABR49989.1"/>
    </source>
</evidence>
<dbReference type="InterPro" id="IPR032466">
    <property type="entry name" value="Metal_Hydrolase"/>
</dbReference>
<evidence type="ECO:0000259" key="1">
    <source>
        <dbReference type="Pfam" id="PF01979"/>
    </source>
</evidence>
<dbReference type="InterPro" id="IPR051781">
    <property type="entry name" value="Metallo-dep_Hydrolase"/>
</dbReference>
<reference evidence="3" key="1">
    <citation type="journal article" date="2016" name="Genome Announc.">
        <title>Complete genome sequence of Alkaliphilus metalliredigens strain QYMF, an alkaliphilic and metal-reducing bacterium isolated from borax-contaminated leachate ponds.</title>
        <authorList>
            <person name="Hwang C."/>
            <person name="Copeland A."/>
            <person name="Lucas S."/>
            <person name="Lapidus A."/>
            <person name="Barry K."/>
            <person name="Detter J.C."/>
            <person name="Glavina Del Rio T."/>
            <person name="Hammon N."/>
            <person name="Israni S."/>
            <person name="Dalin E."/>
            <person name="Tice H."/>
            <person name="Pitluck S."/>
            <person name="Chertkov O."/>
            <person name="Brettin T."/>
            <person name="Bruce D."/>
            <person name="Han C."/>
            <person name="Schmutz J."/>
            <person name="Larimer F."/>
            <person name="Land M.L."/>
            <person name="Hauser L."/>
            <person name="Kyrpides N."/>
            <person name="Mikhailova N."/>
            <person name="Ye Q."/>
            <person name="Zhou J."/>
            <person name="Richardson P."/>
            <person name="Fields M.W."/>
        </authorList>
    </citation>
    <scope>NUCLEOTIDE SEQUENCE [LARGE SCALE GENOMIC DNA]</scope>
    <source>
        <strain evidence="3">QYMF</strain>
    </source>
</reference>
<dbReference type="KEGG" id="amt:Amet_3889"/>
<evidence type="ECO:0000313" key="3">
    <source>
        <dbReference type="Proteomes" id="UP000001572"/>
    </source>
</evidence>
<dbReference type="Pfam" id="PF01979">
    <property type="entry name" value="Amidohydro_1"/>
    <property type="match status" value="1"/>
</dbReference>
<dbReference type="InterPro" id="IPR006680">
    <property type="entry name" value="Amidohydro-rel"/>
</dbReference>
<dbReference type="HOGENOM" id="CLU_023620_2_2_9"/>
<dbReference type="PANTHER" id="PTHR43135:SF3">
    <property type="entry name" value="ALPHA-D-RIBOSE 1-METHYLPHOSPHONATE 5-TRIPHOSPHATE DIPHOSPHATASE"/>
    <property type="match status" value="1"/>
</dbReference>
<sequence length="305" mass="34862">MLIDAHIHIALNHLYNKQEWESARRETQIEWVRRVLKEYKKAGIYALRDGGDGIYASKLAREIAEEEGVIYKSPIYALYKQGHYGNFLGESITDKEDFTRTFKILLDHKLDHLKIILTGIVDFKKYGEVGETTFTLEELKYMVETAREHNIPVMVHANGKDGVQKAITAGVHTIEHGYLISEAEVYYMAEKEILWTPTLSPLGNILNTHSNKFKMEREIISRVYEEQIENIRKAVELGCNVVLGSDSGAYGVDHGKGLFDEMAHFEKIGLNRYEIEKMCLENGTKALKLDRSVLQKKRRDGGVAL</sequence>
<dbReference type="STRING" id="293826.Amet_3889"/>
<dbReference type="RefSeq" id="WP_012064944.1">
    <property type="nucleotide sequence ID" value="NC_009633.1"/>
</dbReference>
<accession>A6TUX1</accession>
<dbReference type="PANTHER" id="PTHR43135">
    <property type="entry name" value="ALPHA-D-RIBOSE 1-METHYLPHOSPHONATE 5-TRIPHOSPHATE DIPHOSPHATASE"/>
    <property type="match status" value="1"/>
</dbReference>
<dbReference type="Gene3D" id="3.20.20.140">
    <property type="entry name" value="Metal-dependent hydrolases"/>
    <property type="match status" value="1"/>
</dbReference>
<gene>
    <name evidence="2" type="ordered locus">Amet_3889</name>
</gene>